<dbReference type="AlphaFoldDB" id="A0A850Q6V9"/>
<sequence length="81" mass="8092">MATQDSNTSNGSNSTLSFIVGALVVAVIVLGFALYNGMDFGRDDGINISIEGAGPAAEQTGEAIEDAANAVNDAAKDATGQ</sequence>
<evidence type="ECO:0000313" key="3">
    <source>
        <dbReference type="Proteomes" id="UP000592216"/>
    </source>
</evidence>
<accession>A0A850Q6V9</accession>
<feature type="transmembrane region" description="Helical" evidence="1">
    <location>
        <begin position="15"/>
        <end position="35"/>
    </location>
</feature>
<name>A0A850Q6V9_9RHOB</name>
<evidence type="ECO:0000256" key="1">
    <source>
        <dbReference type="SAM" id="Phobius"/>
    </source>
</evidence>
<keyword evidence="1" id="KW-1133">Transmembrane helix</keyword>
<reference evidence="2 3" key="1">
    <citation type="submission" date="2020-04" db="EMBL/GenBank/DDBJ databases">
        <title>Donghicola sp., a member of the Rhodobacteraceae family isolated from mangrove forest in Thailand.</title>
        <authorList>
            <person name="Charoenyingcharoen P."/>
            <person name="Yukphan P."/>
        </authorList>
    </citation>
    <scope>NUCLEOTIDE SEQUENCE [LARGE SCALE GENOMIC DNA]</scope>
    <source>
        <strain evidence="2 3">B5-SW-15</strain>
    </source>
</reference>
<evidence type="ECO:0000313" key="2">
    <source>
        <dbReference type="EMBL" id="NVO22758.1"/>
    </source>
</evidence>
<comment type="caution">
    <text evidence="2">The sequence shown here is derived from an EMBL/GenBank/DDBJ whole genome shotgun (WGS) entry which is preliminary data.</text>
</comment>
<dbReference type="EMBL" id="JABCJE010000002">
    <property type="protein sequence ID" value="NVO22758.1"/>
    <property type="molecule type" value="Genomic_DNA"/>
</dbReference>
<proteinExistence type="predicted"/>
<protein>
    <submittedName>
        <fullName evidence="2">Uncharacterized protein</fullName>
    </submittedName>
</protein>
<dbReference type="RefSeq" id="WP_177156932.1">
    <property type="nucleotide sequence ID" value="NZ_JABCJE010000002.1"/>
</dbReference>
<keyword evidence="1" id="KW-0812">Transmembrane</keyword>
<gene>
    <name evidence="2" type="ORF">HJ536_05245</name>
</gene>
<organism evidence="2 3">
    <name type="scientific">Donghicola mangrovi</name>
    <dbReference type="NCBI Taxonomy" id="2729614"/>
    <lineage>
        <taxon>Bacteria</taxon>
        <taxon>Pseudomonadati</taxon>
        <taxon>Pseudomonadota</taxon>
        <taxon>Alphaproteobacteria</taxon>
        <taxon>Rhodobacterales</taxon>
        <taxon>Roseobacteraceae</taxon>
        <taxon>Donghicola</taxon>
    </lineage>
</organism>
<keyword evidence="1" id="KW-0472">Membrane</keyword>
<dbReference type="Proteomes" id="UP000592216">
    <property type="component" value="Unassembled WGS sequence"/>
</dbReference>